<dbReference type="PANTHER" id="PTHR13817">
    <property type="entry name" value="TITIN"/>
    <property type="match status" value="1"/>
</dbReference>
<dbReference type="InterPro" id="IPR013783">
    <property type="entry name" value="Ig-like_fold"/>
</dbReference>
<evidence type="ECO:0000256" key="1">
    <source>
        <dbReference type="ARBA" id="ARBA00022737"/>
    </source>
</evidence>
<name>A0AAV2AW47_9ARAC</name>
<evidence type="ECO:0000256" key="2">
    <source>
        <dbReference type="SAM" id="MobiDB-lite"/>
    </source>
</evidence>
<evidence type="ECO:0000313" key="5">
    <source>
        <dbReference type="EMBL" id="CAL1288236.1"/>
    </source>
</evidence>
<comment type="caution">
    <text evidence="5">The sequence shown here is derived from an EMBL/GenBank/DDBJ whole genome shotgun (WGS) entry which is preliminary data.</text>
</comment>
<proteinExistence type="predicted"/>
<dbReference type="PANTHER" id="PTHR13817:SF173">
    <property type="entry name" value="FRAZZLED"/>
    <property type="match status" value="1"/>
</dbReference>
<feature type="compositionally biased region" description="Pro residues" evidence="2">
    <location>
        <begin position="119"/>
        <end position="142"/>
    </location>
</feature>
<feature type="region of interest" description="Disordered" evidence="2">
    <location>
        <begin position="119"/>
        <end position="176"/>
    </location>
</feature>
<feature type="domain" description="Fibronectin type-III" evidence="4">
    <location>
        <begin position="835"/>
        <end position="923"/>
    </location>
</feature>
<keyword evidence="6" id="KW-1185">Reference proteome</keyword>
<feature type="domain" description="Fibronectin type-III" evidence="4">
    <location>
        <begin position="459"/>
        <end position="547"/>
    </location>
</feature>
<keyword evidence="3" id="KW-1133">Transmembrane helix</keyword>
<dbReference type="InterPro" id="IPR050964">
    <property type="entry name" value="Striated_Muscle_Regulatory"/>
</dbReference>
<dbReference type="Gene3D" id="2.60.40.10">
    <property type="entry name" value="Immunoglobulins"/>
    <property type="match status" value="9"/>
</dbReference>
<evidence type="ECO:0000259" key="4">
    <source>
        <dbReference type="PROSITE" id="PS50853"/>
    </source>
</evidence>
<feature type="domain" description="Fibronectin type-III" evidence="4">
    <location>
        <begin position="1014"/>
        <end position="1111"/>
    </location>
</feature>
<keyword evidence="3" id="KW-0812">Transmembrane</keyword>
<feature type="domain" description="Fibronectin type-III" evidence="4">
    <location>
        <begin position="646"/>
        <end position="740"/>
    </location>
</feature>
<gene>
    <name evidence="5" type="ORF">LARSCL_LOCUS15230</name>
</gene>
<dbReference type="Proteomes" id="UP001497382">
    <property type="component" value="Unassembled WGS sequence"/>
</dbReference>
<dbReference type="SMART" id="SM00060">
    <property type="entry name" value="FN3"/>
    <property type="match status" value="9"/>
</dbReference>
<dbReference type="InterPro" id="IPR003961">
    <property type="entry name" value="FN3_dom"/>
</dbReference>
<accession>A0AAV2AW47</accession>
<dbReference type="SUPFAM" id="SSF49265">
    <property type="entry name" value="Fibronectin type III"/>
    <property type="match status" value="6"/>
</dbReference>
<feature type="domain" description="Fibronectin type-III" evidence="4">
    <location>
        <begin position="251"/>
        <end position="355"/>
    </location>
</feature>
<feature type="domain" description="Fibronectin type-III" evidence="4">
    <location>
        <begin position="924"/>
        <end position="1013"/>
    </location>
</feature>
<sequence length="1167" mass="128954">MITAMVAGYYELNGNEVYPPGTDAYGEYCYGVQDMCNHMPCTFHGHPGMRMVQNNSTGPVPVQLQVPSGHLVQQVVDENGTVRHFLFSPPMPMPVGPHYSPSHASSAPIAQYYPYPTPTYGPPHFQPQPPSHMQPALSPPTIPGILPHPASQCNGESPQDLDASPPPSQIYLTQKDESYQRSTYKFRRKLDIRSRDKLTMLPNQSNSFISRKDKKIYGYDDPYRISGSSASGSNASEDEEVTWMLSEYLSNLRPPMVTELSPYSVMVSWKPPDVPVSDLDPATCATLQQSEIMYEVMLCEKGKESRFKSVYSGMDHHCNITSLKPSTEYYVCVQASVDDIRGSSAKGLTFKTQSVEPEAPQPPRLCARTKNSLTLKWGSSCDSPTSKITYILEYDEVSQQGYSRNSFAPIYTGPLKQYKVAKLSPATGYRFRLAAMNDKGKSAYSETCCYFTSGNVPSQPSPPVLKQAYINRLHLEWEKRTFDDDFNLQIEDESMRHGFLTAYSGRDNHFICSGLRGNTEYKFRLMASNEEGSSPWSKTVTYCTLPDKLSCPGKPIPKGRIHASCFRVTWEPPKDCKHSSITKYILEVDRGFGFEAVYTGPDTEFFLENLLPGTTYKLRVACISAAGHSPYSDVNSITTAAVSPGKCALPKLQSKPEASFVCLDWAHPEHDGGSAVAEYEVDMTSPDNVTLQVYKGPETSCIVNDLLPGRPYLFQVRAYNRVGAGPFSDPLEVVSGAGPPDAPRNLCATCSSPFSCCLSWEEPMNNGAAIANYQLQWSTEDDDESFSELYEGLGTKYTAQGLMPATSYYFRVRASNEAGQGPYSNTVSSKTPASVPGVISGLSAQALSNVICLSWTEPPSNGSDILSYNVELDDILYNTEENIPEISIEDLNPETVYRVRVQAINEIGEGPFSEAVEVETMKSPPSPPELECIATGHNFLRLKWSGAKRDCLFYTVEMSNKSKSFVPVYHGPGLSCKINRLQENTSYSFRICASNESGQGSFSTVYTFQTSRAPPPSLKAPKVLNVTDSSCQVEWTGAKQLPGNFCTYQLQMTANSTDSLIVYQGADTKCTIDNLEPNTHYVLRIAAVRHCDEGDLTGNFSPSTAFTTRQAEVTPPTQVVTPQTVSHIDRRTMNDRHFAALLVFVFQVISFLFAMFLEHILSLSGAT</sequence>
<dbReference type="CDD" id="cd00063">
    <property type="entry name" value="FN3"/>
    <property type="match status" value="9"/>
</dbReference>
<feature type="transmembrane region" description="Helical" evidence="3">
    <location>
        <begin position="1138"/>
        <end position="1157"/>
    </location>
</feature>
<dbReference type="EMBL" id="CAXIEN010000228">
    <property type="protein sequence ID" value="CAL1288236.1"/>
    <property type="molecule type" value="Genomic_DNA"/>
</dbReference>
<dbReference type="Pfam" id="PF00041">
    <property type="entry name" value="fn3"/>
    <property type="match status" value="7"/>
</dbReference>
<dbReference type="PROSITE" id="PS50853">
    <property type="entry name" value="FN3"/>
    <property type="match status" value="9"/>
</dbReference>
<dbReference type="PRINTS" id="PR00014">
    <property type="entry name" value="FNTYPEIII"/>
</dbReference>
<keyword evidence="3" id="KW-0472">Membrane</keyword>
<protein>
    <recommendedName>
        <fullName evidence="4">Fibronectin type-III domain-containing protein</fullName>
    </recommendedName>
</protein>
<evidence type="ECO:0000313" key="6">
    <source>
        <dbReference type="Proteomes" id="UP001497382"/>
    </source>
</evidence>
<evidence type="ECO:0000256" key="3">
    <source>
        <dbReference type="SAM" id="Phobius"/>
    </source>
</evidence>
<dbReference type="InterPro" id="IPR036116">
    <property type="entry name" value="FN3_sf"/>
</dbReference>
<feature type="domain" description="Fibronectin type-III" evidence="4">
    <location>
        <begin position="359"/>
        <end position="456"/>
    </location>
</feature>
<feature type="domain" description="Fibronectin type-III" evidence="4">
    <location>
        <begin position="551"/>
        <end position="642"/>
    </location>
</feature>
<dbReference type="AlphaFoldDB" id="A0AAV2AW47"/>
<keyword evidence="1" id="KW-0677">Repeat</keyword>
<organism evidence="5 6">
    <name type="scientific">Larinioides sclopetarius</name>
    <dbReference type="NCBI Taxonomy" id="280406"/>
    <lineage>
        <taxon>Eukaryota</taxon>
        <taxon>Metazoa</taxon>
        <taxon>Ecdysozoa</taxon>
        <taxon>Arthropoda</taxon>
        <taxon>Chelicerata</taxon>
        <taxon>Arachnida</taxon>
        <taxon>Araneae</taxon>
        <taxon>Araneomorphae</taxon>
        <taxon>Entelegynae</taxon>
        <taxon>Araneoidea</taxon>
        <taxon>Araneidae</taxon>
        <taxon>Larinioides</taxon>
    </lineage>
</organism>
<reference evidence="5 6" key="1">
    <citation type="submission" date="2024-04" db="EMBL/GenBank/DDBJ databases">
        <authorList>
            <person name="Rising A."/>
            <person name="Reimegard J."/>
            <person name="Sonavane S."/>
            <person name="Akerstrom W."/>
            <person name="Nylinder S."/>
            <person name="Hedman E."/>
            <person name="Kallberg Y."/>
        </authorList>
    </citation>
    <scope>NUCLEOTIDE SEQUENCE [LARGE SCALE GENOMIC DNA]</scope>
</reference>
<feature type="domain" description="Fibronectin type-III" evidence="4">
    <location>
        <begin position="742"/>
        <end position="834"/>
    </location>
</feature>